<dbReference type="AlphaFoldDB" id="A0A2S0VME5"/>
<dbReference type="Pfam" id="PF07729">
    <property type="entry name" value="FCD"/>
    <property type="match status" value="1"/>
</dbReference>
<name>A0A2S0VME5_9ALTE</name>
<dbReference type="OrthoDB" id="5450856at2"/>
<keyword evidence="2" id="KW-0238">DNA-binding</keyword>
<keyword evidence="6" id="KW-1185">Reference proteome</keyword>
<evidence type="ECO:0000313" key="6">
    <source>
        <dbReference type="Proteomes" id="UP000244441"/>
    </source>
</evidence>
<proteinExistence type="predicted"/>
<evidence type="ECO:0000256" key="2">
    <source>
        <dbReference type="ARBA" id="ARBA00023125"/>
    </source>
</evidence>
<dbReference type="InterPro" id="IPR036390">
    <property type="entry name" value="WH_DNA-bd_sf"/>
</dbReference>
<dbReference type="RefSeq" id="WP_108601470.1">
    <property type="nucleotide sequence ID" value="NZ_CP026604.1"/>
</dbReference>
<reference evidence="5 6" key="1">
    <citation type="submission" date="2018-01" db="EMBL/GenBank/DDBJ databases">
        <title>Genome sequence of a Cantenovulum-like bacteria.</title>
        <authorList>
            <person name="Tan W.R."/>
            <person name="Lau N.-S."/>
            <person name="Go F."/>
            <person name="Amirul A.-A.A."/>
        </authorList>
    </citation>
    <scope>NUCLEOTIDE SEQUENCE [LARGE SCALE GENOMIC DNA]</scope>
    <source>
        <strain evidence="5 6">CCB-QB4</strain>
    </source>
</reference>
<dbReference type="KEGG" id="cate:C2869_02585"/>
<dbReference type="EMBL" id="CP026604">
    <property type="protein sequence ID" value="AWB65393.1"/>
    <property type="molecule type" value="Genomic_DNA"/>
</dbReference>
<dbReference type="PRINTS" id="PR00035">
    <property type="entry name" value="HTHGNTR"/>
</dbReference>
<keyword evidence="3" id="KW-0804">Transcription</keyword>
<dbReference type="Gene3D" id="1.20.120.530">
    <property type="entry name" value="GntR ligand-binding domain-like"/>
    <property type="match status" value="1"/>
</dbReference>
<gene>
    <name evidence="5" type="ORF">C2869_02585</name>
</gene>
<dbReference type="SUPFAM" id="SSF46785">
    <property type="entry name" value="Winged helix' DNA-binding domain"/>
    <property type="match status" value="1"/>
</dbReference>
<dbReference type="InterPro" id="IPR008920">
    <property type="entry name" value="TF_FadR/GntR_C"/>
</dbReference>
<evidence type="ECO:0000259" key="4">
    <source>
        <dbReference type="PROSITE" id="PS50949"/>
    </source>
</evidence>
<protein>
    <submittedName>
        <fullName evidence="5">GntR family transcriptional regulator</fullName>
    </submittedName>
</protein>
<dbReference type="PROSITE" id="PS50949">
    <property type="entry name" value="HTH_GNTR"/>
    <property type="match status" value="1"/>
</dbReference>
<dbReference type="SMART" id="SM00345">
    <property type="entry name" value="HTH_GNTR"/>
    <property type="match status" value="1"/>
</dbReference>
<dbReference type="Proteomes" id="UP000244441">
    <property type="component" value="Chromosome"/>
</dbReference>
<accession>A0A2S0VME5</accession>
<feature type="domain" description="HTH gntR-type" evidence="4">
    <location>
        <begin position="3"/>
        <end position="71"/>
    </location>
</feature>
<dbReference type="InterPro" id="IPR036388">
    <property type="entry name" value="WH-like_DNA-bd_sf"/>
</dbReference>
<dbReference type="GO" id="GO:0003700">
    <property type="term" value="F:DNA-binding transcription factor activity"/>
    <property type="evidence" value="ECO:0007669"/>
    <property type="project" value="InterPro"/>
</dbReference>
<organism evidence="5 6">
    <name type="scientific">Saccharobesus litoralis</name>
    <dbReference type="NCBI Taxonomy" id="2172099"/>
    <lineage>
        <taxon>Bacteria</taxon>
        <taxon>Pseudomonadati</taxon>
        <taxon>Pseudomonadota</taxon>
        <taxon>Gammaproteobacteria</taxon>
        <taxon>Alteromonadales</taxon>
        <taxon>Alteromonadaceae</taxon>
        <taxon>Saccharobesus</taxon>
    </lineage>
</organism>
<dbReference type="InterPro" id="IPR000524">
    <property type="entry name" value="Tscrpt_reg_HTH_GntR"/>
</dbReference>
<evidence type="ECO:0000256" key="1">
    <source>
        <dbReference type="ARBA" id="ARBA00023015"/>
    </source>
</evidence>
<keyword evidence="1" id="KW-0805">Transcription regulation</keyword>
<dbReference type="PANTHER" id="PTHR43537:SF5">
    <property type="entry name" value="UXU OPERON TRANSCRIPTIONAL REGULATOR"/>
    <property type="match status" value="1"/>
</dbReference>
<dbReference type="InterPro" id="IPR011711">
    <property type="entry name" value="GntR_C"/>
</dbReference>
<sequence>MNKRPYQIIGEQLREELLKGNYKVGDRLPPERDIAERLNVSRATVRDAMIMLELEELVEVRKGSGIYVIEVPSQKPAPSAANENVFTIADNMGVFEMLQARQVIESHIAEFAASQVTKNDVVRLQEALQLEQDAIANNADNETGDKAFHMAIAEATQNSALVDIANRLWLQRQSSQPWQVLHKRLADLNYRQKWLGEHHAIFTALKRKQPEQARRAMWQHLESVKQTLLELSDVDDPAFDGYLFDSYSLQAR</sequence>
<dbReference type="PANTHER" id="PTHR43537">
    <property type="entry name" value="TRANSCRIPTIONAL REGULATOR, GNTR FAMILY"/>
    <property type="match status" value="1"/>
</dbReference>
<dbReference type="CDD" id="cd07377">
    <property type="entry name" value="WHTH_GntR"/>
    <property type="match status" value="1"/>
</dbReference>
<dbReference type="SUPFAM" id="SSF48008">
    <property type="entry name" value="GntR ligand-binding domain-like"/>
    <property type="match status" value="1"/>
</dbReference>
<dbReference type="Gene3D" id="1.10.10.10">
    <property type="entry name" value="Winged helix-like DNA-binding domain superfamily/Winged helix DNA-binding domain"/>
    <property type="match status" value="1"/>
</dbReference>
<evidence type="ECO:0000256" key="3">
    <source>
        <dbReference type="ARBA" id="ARBA00023163"/>
    </source>
</evidence>
<dbReference type="Pfam" id="PF00392">
    <property type="entry name" value="GntR"/>
    <property type="match status" value="1"/>
</dbReference>
<evidence type="ECO:0000313" key="5">
    <source>
        <dbReference type="EMBL" id="AWB65393.1"/>
    </source>
</evidence>
<dbReference type="GO" id="GO:0003677">
    <property type="term" value="F:DNA binding"/>
    <property type="evidence" value="ECO:0007669"/>
    <property type="project" value="UniProtKB-KW"/>
</dbReference>
<dbReference type="SMART" id="SM00895">
    <property type="entry name" value="FCD"/>
    <property type="match status" value="1"/>
</dbReference>